<accession>A0A2T0UIU1</accession>
<dbReference type="AlphaFoldDB" id="A0A2T0UIU1"/>
<feature type="domain" description="HTH crp-type" evidence="1">
    <location>
        <begin position="54"/>
        <end position="123"/>
    </location>
</feature>
<evidence type="ECO:0000313" key="3">
    <source>
        <dbReference type="Proteomes" id="UP000238176"/>
    </source>
</evidence>
<dbReference type="PROSITE" id="PS51063">
    <property type="entry name" value="HTH_CRP_2"/>
    <property type="match status" value="1"/>
</dbReference>
<dbReference type="InterPro" id="IPR036390">
    <property type="entry name" value="WH_DNA-bd_sf"/>
</dbReference>
<keyword evidence="3" id="KW-1185">Reference proteome</keyword>
<proteinExistence type="predicted"/>
<sequence length="132" mass="14942">MATVWTLEHCETVVFTPGSFDAAIRRLGLEEALQQYILHKYRQIPKRLWQASNLQTEQRMALLLMEILNADPVRNDAAVPMTQQQISDALGVARSSVTRLLANWRDAGFIRIGRGLLEVLDRAALARRASRT</sequence>
<evidence type="ECO:0000313" key="2">
    <source>
        <dbReference type="EMBL" id="PRY57855.1"/>
    </source>
</evidence>
<dbReference type="SUPFAM" id="SSF46785">
    <property type="entry name" value="Winged helix' DNA-binding domain"/>
    <property type="match status" value="1"/>
</dbReference>
<dbReference type="Proteomes" id="UP000238176">
    <property type="component" value="Unassembled WGS sequence"/>
</dbReference>
<comment type="caution">
    <text evidence="2">The sequence shown here is derived from an EMBL/GenBank/DDBJ whole genome shotgun (WGS) entry which is preliminary data.</text>
</comment>
<dbReference type="InterPro" id="IPR012318">
    <property type="entry name" value="HTH_CRP"/>
</dbReference>
<dbReference type="InterPro" id="IPR014710">
    <property type="entry name" value="RmlC-like_jellyroll"/>
</dbReference>
<gene>
    <name evidence="2" type="ORF">B0I28_106278</name>
</gene>
<dbReference type="Pfam" id="PF13545">
    <property type="entry name" value="HTH_Crp_2"/>
    <property type="match status" value="1"/>
</dbReference>
<dbReference type="EMBL" id="PVTJ01000006">
    <property type="protein sequence ID" value="PRY57855.1"/>
    <property type="molecule type" value="Genomic_DNA"/>
</dbReference>
<dbReference type="SMART" id="SM00419">
    <property type="entry name" value="HTH_CRP"/>
    <property type="match status" value="1"/>
</dbReference>
<protein>
    <submittedName>
        <fullName evidence="2">Crp-like helix-turn-helix protein</fullName>
    </submittedName>
</protein>
<reference evidence="2 3" key="1">
    <citation type="submission" date="2018-03" db="EMBL/GenBank/DDBJ databases">
        <title>Genomic Encyclopedia of Type Strains, Phase III (KMG-III): the genomes of soil and plant-associated and newly described type strains.</title>
        <authorList>
            <person name="Whitman W."/>
        </authorList>
    </citation>
    <scope>NUCLEOTIDE SEQUENCE [LARGE SCALE GENOMIC DNA]</scope>
    <source>
        <strain evidence="2 3">CGMCC 4.7067</strain>
    </source>
</reference>
<dbReference type="GO" id="GO:0006355">
    <property type="term" value="P:regulation of DNA-templated transcription"/>
    <property type="evidence" value="ECO:0007669"/>
    <property type="project" value="InterPro"/>
</dbReference>
<evidence type="ECO:0000259" key="1">
    <source>
        <dbReference type="PROSITE" id="PS51063"/>
    </source>
</evidence>
<dbReference type="Gene3D" id="2.60.120.10">
    <property type="entry name" value="Jelly Rolls"/>
    <property type="match status" value="1"/>
</dbReference>
<name>A0A2T0UIU1_9ACTN</name>
<dbReference type="GO" id="GO:0003677">
    <property type="term" value="F:DNA binding"/>
    <property type="evidence" value="ECO:0007669"/>
    <property type="project" value="InterPro"/>
</dbReference>
<organism evidence="2 3">
    <name type="scientific">Glycomyces artemisiae</name>
    <dbReference type="NCBI Taxonomy" id="1076443"/>
    <lineage>
        <taxon>Bacteria</taxon>
        <taxon>Bacillati</taxon>
        <taxon>Actinomycetota</taxon>
        <taxon>Actinomycetes</taxon>
        <taxon>Glycomycetales</taxon>
        <taxon>Glycomycetaceae</taxon>
        <taxon>Glycomyces</taxon>
    </lineage>
</organism>